<evidence type="ECO:0000313" key="3">
    <source>
        <dbReference type="EMBL" id="KDO27962.1"/>
    </source>
</evidence>
<evidence type="ECO:0000313" key="4">
    <source>
        <dbReference type="Proteomes" id="UP000030745"/>
    </source>
</evidence>
<evidence type="ECO:0000256" key="2">
    <source>
        <dbReference type="SAM" id="SignalP"/>
    </source>
</evidence>
<dbReference type="OrthoDB" id="158685at2759"/>
<dbReference type="AlphaFoldDB" id="A0A067CMA8"/>
<evidence type="ECO:0000256" key="1">
    <source>
        <dbReference type="SAM" id="Phobius"/>
    </source>
</evidence>
<organism evidence="3 4">
    <name type="scientific">Saprolegnia parasitica (strain CBS 223.65)</name>
    <dbReference type="NCBI Taxonomy" id="695850"/>
    <lineage>
        <taxon>Eukaryota</taxon>
        <taxon>Sar</taxon>
        <taxon>Stramenopiles</taxon>
        <taxon>Oomycota</taxon>
        <taxon>Saprolegniomycetes</taxon>
        <taxon>Saprolegniales</taxon>
        <taxon>Saprolegniaceae</taxon>
        <taxon>Saprolegnia</taxon>
    </lineage>
</organism>
<accession>A0A067CMA8</accession>
<dbReference type="PANTHER" id="PTHR13351:SF1">
    <property type="entry name" value="RENIN RECEPTOR"/>
    <property type="match status" value="1"/>
</dbReference>
<name>A0A067CMA8_SAPPC</name>
<dbReference type="GeneID" id="24129526"/>
<dbReference type="EMBL" id="KK583214">
    <property type="protein sequence ID" value="KDO27962.1"/>
    <property type="molecule type" value="Genomic_DNA"/>
</dbReference>
<keyword evidence="2" id="KW-0732">Signal</keyword>
<keyword evidence="1" id="KW-1133">Transmembrane helix</keyword>
<dbReference type="GO" id="GO:0009897">
    <property type="term" value="C:external side of plasma membrane"/>
    <property type="evidence" value="ECO:0007669"/>
    <property type="project" value="TreeGrafter"/>
</dbReference>
<feature type="chain" id="PRO_5001634675" evidence="2">
    <location>
        <begin position="17"/>
        <end position="344"/>
    </location>
</feature>
<feature type="transmembrane region" description="Helical" evidence="1">
    <location>
        <begin position="300"/>
        <end position="320"/>
    </location>
</feature>
<dbReference type="RefSeq" id="XP_012201412.1">
    <property type="nucleotide sequence ID" value="XM_012346022.1"/>
</dbReference>
<reference evidence="3 4" key="1">
    <citation type="journal article" date="2013" name="PLoS Genet.">
        <title>Distinctive expansion of potential virulence genes in the genome of the oomycete fish pathogen Saprolegnia parasitica.</title>
        <authorList>
            <person name="Jiang R.H."/>
            <person name="de Bruijn I."/>
            <person name="Haas B.J."/>
            <person name="Belmonte R."/>
            <person name="Lobach L."/>
            <person name="Christie J."/>
            <person name="van den Ackerveken G."/>
            <person name="Bottin A."/>
            <person name="Bulone V."/>
            <person name="Diaz-Moreno S.M."/>
            <person name="Dumas B."/>
            <person name="Fan L."/>
            <person name="Gaulin E."/>
            <person name="Govers F."/>
            <person name="Grenville-Briggs L.J."/>
            <person name="Horner N.R."/>
            <person name="Levin J.Z."/>
            <person name="Mammella M."/>
            <person name="Meijer H.J."/>
            <person name="Morris P."/>
            <person name="Nusbaum C."/>
            <person name="Oome S."/>
            <person name="Phillips A.J."/>
            <person name="van Rooyen D."/>
            <person name="Rzeszutek E."/>
            <person name="Saraiva M."/>
            <person name="Secombes C.J."/>
            <person name="Seidl M.F."/>
            <person name="Snel B."/>
            <person name="Stassen J.H."/>
            <person name="Sykes S."/>
            <person name="Tripathy S."/>
            <person name="van den Berg H."/>
            <person name="Vega-Arreguin J.C."/>
            <person name="Wawra S."/>
            <person name="Young S.K."/>
            <person name="Zeng Q."/>
            <person name="Dieguez-Uribeondo J."/>
            <person name="Russ C."/>
            <person name="Tyler B.M."/>
            <person name="van West P."/>
        </authorList>
    </citation>
    <scope>NUCLEOTIDE SEQUENCE [LARGE SCALE GENOMIC DNA]</scope>
    <source>
        <strain evidence="3 4">CBS 223.65</strain>
    </source>
</reference>
<dbReference type="InterPro" id="IPR012493">
    <property type="entry name" value="Renin_rcpt"/>
</dbReference>
<keyword evidence="1" id="KW-0812">Transmembrane</keyword>
<dbReference type="Proteomes" id="UP000030745">
    <property type="component" value="Unassembled WGS sequence"/>
</dbReference>
<protein>
    <submittedName>
        <fullName evidence="3">Uncharacterized protein</fullName>
    </submittedName>
</protein>
<gene>
    <name evidence="3" type="ORF">SPRG_07238</name>
</gene>
<keyword evidence="4" id="KW-1185">Reference proteome</keyword>
<dbReference type="OMA" id="EYQIILW"/>
<dbReference type="KEGG" id="spar:SPRG_07238"/>
<proteinExistence type="predicted"/>
<dbReference type="PANTHER" id="PTHR13351">
    <property type="entry name" value="RENIN RECEPTOR"/>
    <property type="match status" value="1"/>
</dbReference>
<dbReference type="VEuPathDB" id="FungiDB:SPRG_07238"/>
<dbReference type="GO" id="GO:0038023">
    <property type="term" value="F:signaling receptor activity"/>
    <property type="evidence" value="ECO:0007669"/>
    <property type="project" value="InterPro"/>
</dbReference>
<keyword evidence="1" id="KW-0472">Membrane</keyword>
<feature type="signal peptide" evidence="2">
    <location>
        <begin position="1"/>
        <end position="16"/>
    </location>
</feature>
<sequence length="344" mass="36050">MKAFVILSAIAALVASSDVVVKYSAPNLVKGAEGRSGKADVLSLTRHAMESLALPEAVVPVEPLAVSADLFKHTAGYGFVVVEGAGEGFASEKADYAFQKTMDLQEASTGQLPHLVSVLAQGVKGKNAKNVVVCAGDSVCGSVDKKFTDVLSTTNAASVEASLWSALPALQSTSPADQLVVRELTNLKLVIDSIKKADKSVQGLYVASISDLSGLAAEKQDAAKAVVASSVQEFQTALKERYTNAGLQVLTLSQKMKIDMVELSASVALARQLSLSANATVANKTAAAPLTIENIAEYQIILWTAVILAVVTFLAISVLCGMDANRDSLLYAKFLTDASNRKND</sequence>